<reference evidence="3 4" key="1">
    <citation type="submission" date="2015-10" db="EMBL/GenBank/DDBJ databases">
        <title>Draft genome sequence of Streptomyces griseorubiginosus DSM 40469, type strain for the species Streptomyces griseorubiginosus.</title>
        <authorList>
            <person name="Ruckert C."/>
            <person name="Winkler A."/>
            <person name="Kalinowski J."/>
            <person name="Kampfer P."/>
            <person name="Glaeser S."/>
        </authorList>
    </citation>
    <scope>NUCLEOTIDE SEQUENCE [LARGE SCALE GENOMIC DNA]</scope>
    <source>
        <strain evidence="3 4">DSM 40469</strain>
    </source>
</reference>
<accession>A0A101RYV3</accession>
<evidence type="ECO:0000313" key="2">
    <source>
        <dbReference type="EMBL" id="AYC43048.1"/>
    </source>
</evidence>
<dbReference type="GeneID" id="91286160"/>
<proteinExistence type="predicted"/>
<evidence type="ECO:0000313" key="5">
    <source>
        <dbReference type="Proteomes" id="UP000265765"/>
    </source>
</evidence>
<protein>
    <recommendedName>
        <fullName evidence="1">Lipocalin-like domain-containing protein</fullName>
    </recommendedName>
</protein>
<dbReference type="InterPro" id="IPR024311">
    <property type="entry name" value="Lipocalin-like"/>
</dbReference>
<dbReference type="KEGG" id="sge:DWG14_07354"/>
<sequence>MTQHIVGVWHLDAFHDVDEAGRPVGEGPLGPAPSGMLIYTPDGHVSVSMMPTGHSAAPGPSYMGYAGEWWEQDGKLVHRIHISSRRDWIGVEQSRDAELDGDVLTVRATREVDDRPQRRVLVWRRADRSGGAR</sequence>
<evidence type="ECO:0000313" key="3">
    <source>
        <dbReference type="EMBL" id="KUN64212.1"/>
    </source>
</evidence>
<dbReference type="EMBL" id="CP032427">
    <property type="protein sequence ID" value="AYC43048.1"/>
    <property type="molecule type" value="Genomic_DNA"/>
</dbReference>
<accession>A0A124H1D0</accession>
<gene>
    <name evidence="3" type="ORF">AQJ54_24595</name>
    <name evidence="2" type="ORF">DWG14_07354</name>
</gene>
<dbReference type="Proteomes" id="UP000265765">
    <property type="component" value="Chromosome"/>
</dbReference>
<dbReference type="Pfam" id="PF13924">
    <property type="entry name" value="Lipocalin_5"/>
    <property type="match status" value="1"/>
</dbReference>
<keyword evidence="4" id="KW-1185">Reference proteome</keyword>
<reference evidence="2 5" key="2">
    <citation type="submission" date="2018-09" db="EMBL/GenBank/DDBJ databases">
        <title>Production of Trimethoprim by Streptomyces sp. 3E-1.</title>
        <authorList>
            <person name="Kang H.J."/>
            <person name="Kim S.B."/>
        </authorList>
    </citation>
    <scope>NUCLEOTIDE SEQUENCE [LARGE SCALE GENOMIC DNA]</scope>
    <source>
        <strain evidence="2 5">3E-1</strain>
    </source>
</reference>
<dbReference type="AlphaFoldDB" id="A0A124H1D0"/>
<dbReference type="OrthoDB" id="118834at2"/>
<organism evidence="3 4">
    <name type="scientific">Streptomyces griseorubiginosus</name>
    <dbReference type="NCBI Taxonomy" id="67304"/>
    <lineage>
        <taxon>Bacteria</taxon>
        <taxon>Bacillati</taxon>
        <taxon>Actinomycetota</taxon>
        <taxon>Actinomycetes</taxon>
        <taxon>Kitasatosporales</taxon>
        <taxon>Streptomycetaceae</taxon>
        <taxon>Streptomyces</taxon>
    </lineage>
</organism>
<name>A0A124H1D0_9ACTN</name>
<dbReference type="EMBL" id="LMWV01000020">
    <property type="protein sequence ID" value="KUN64212.1"/>
    <property type="molecule type" value="Genomic_DNA"/>
</dbReference>
<dbReference type="RefSeq" id="WP_062026306.1">
    <property type="nucleotide sequence ID" value="NZ_CP032427.1"/>
</dbReference>
<evidence type="ECO:0000313" key="4">
    <source>
        <dbReference type="Proteomes" id="UP000054375"/>
    </source>
</evidence>
<feature type="domain" description="Lipocalin-like" evidence="1">
    <location>
        <begin position="6"/>
        <end position="126"/>
    </location>
</feature>
<evidence type="ECO:0000259" key="1">
    <source>
        <dbReference type="Pfam" id="PF13924"/>
    </source>
</evidence>
<dbReference type="Proteomes" id="UP000054375">
    <property type="component" value="Unassembled WGS sequence"/>
</dbReference>